<evidence type="ECO:0000256" key="1">
    <source>
        <dbReference type="SAM" id="Phobius"/>
    </source>
</evidence>
<keyword evidence="1" id="KW-0472">Membrane</keyword>
<protein>
    <submittedName>
        <fullName evidence="2">Uncharacterized protein</fullName>
    </submittedName>
</protein>
<gene>
    <name evidence="2" type="ORF">MGAD_48030</name>
</gene>
<proteinExistence type="predicted"/>
<accession>A0A7I7WX21</accession>
<dbReference type="KEGG" id="mgad:MGAD_48030"/>
<feature type="transmembrane region" description="Helical" evidence="1">
    <location>
        <begin position="267"/>
        <end position="283"/>
    </location>
</feature>
<evidence type="ECO:0000313" key="3">
    <source>
        <dbReference type="Proteomes" id="UP000466187"/>
    </source>
</evidence>
<keyword evidence="1" id="KW-1133">Transmembrane helix</keyword>
<feature type="transmembrane region" description="Helical" evidence="1">
    <location>
        <begin position="58"/>
        <end position="78"/>
    </location>
</feature>
<dbReference type="RefSeq" id="WP_163689261.1">
    <property type="nucleotide sequence ID" value="NZ_AP022608.1"/>
</dbReference>
<reference evidence="2 3" key="1">
    <citation type="journal article" date="2019" name="Emerg. Microbes Infect.">
        <title>Comprehensive subspecies identification of 175 nontuberculous mycobacteria species based on 7547 genomic profiles.</title>
        <authorList>
            <person name="Matsumoto Y."/>
            <person name="Kinjo T."/>
            <person name="Motooka D."/>
            <person name="Nabeya D."/>
            <person name="Jung N."/>
            <person name="Uechi K."/>
            <person name="Horii T."/>
            <person name="Iida T."/>
            <person name="Fujita J."/>
            <person name="Nakamura S."/>
        </authorList>
    </citation>
    <scope>NUCLEOTIDE SEQUENCE [LARGE SCALE GENOMIC DNA]</scope>
    <source>
        <strain evidence="2 3">JCM 12688</strain>
    </source>
</reference>
<organism evidence="2 3">
    <name type="scientific">Mycolicibacterium gadium</name>
    <name type="common">Mycobacterium gadium</name>
    <dbReference type="NCBI Taxonomy" id="1794"/>
    <lineage>
        <taxon>Bacteria</taxon>
        <taxon>Bacillati</taxon>
        <taxon>Actinomycetota</taxon>
        <taxon>Actinomycetes</taxon>
        <taxon>Mycobacteriales</taxon>
        <taxon>Mycobacteriaceae</taxon>
        <taxon>Mycolicibacterium</taxon>
    </lineage>
</organism>
<feature type="transmembrane region" description="Helical" evidence="1">
    <location>
        <begin position="124"/>
        <end position="145"/>
    </location>
</feature>
<feature type="transmembrane region" description="Helical" evidence="1">
    <location>
        <begin position="225"/>
        <end position="246"/>
    </location>
</feature>
<keyword evidence="1" id="KW-0812">Transmembrane</keyword>
<evidence type="ECO:0000313" key="2">
    <source>
        <dbReference type="EMBL" id="BBZ20468.1"/>
    </source>
</evidence>
<feature type="transmembrane region" description="Helical" evidence="1">
    <location>
        <begin position="150"/>
        <end position="170"/>
    </location>
</feature>
<dbReference type="AlphaFoldDB" id="A0A7I7WX21"/>
<name>A0A7I7WX21_MYCGU</name>
<feature type="transmembrane region" description="Helical" evidence="1">
    <location>
        <begin position="33"/>
        <end position="52"/>
    </location>
</feature>
<feature type="transmembrane region" description="Helical" evidence="1">
    <location>
        <begin position="90"/>
        <end position="109"/>
    </location>
</feature>
<feature type="transmembrane region" description="Helical" evidence="1">
    <location>
        <begin position="202"/>
        <end position="219"/>
    </location>
</feature>
<sequence length="487" mass="52112">METSLVTPVRPLSLAEAPSPGSIAVARRYWPRLAVFAILSFAAYAFAIADILGDALAGSRVVVLLVLPILIGVIASGYRQAPRGVSDTESDWIVAGVAGIGGFTGIYLLRNRMPTLAVQWQLDLWGVLLWIACLVAVMFGVRYVVRMWQLWLFAVCCISPLPFLLTAAAFGGSDTVVALLTAVLGATAVFLAGRCASWGRRLSATLVCVASGSALTVLVGDHLSLAATVLLVAGIVPVVVTVVMLLRDAHLVSTASSAWSDMLHRSPLSMLMLILVAVTLLLINPPHARSQYAAAVAADWEQRAGLVADADFPFITRYIGADATFVRYRVPAEDGMPTAAIDVITTERLPALTDFDDSIWYPSSRPIEYQSVKRESMPAGARVIHSNADATTDAADTDWYAVTWMWKSGDNYQRVTVIVNQAPKSEAPPPNPAALSFLDTSIKPALWLARQQPNAAGHVDPLVVARADALVKRLMNASKVDPGGADR</sequence>
<dbReference type="EMBL" id="AP022608">
    <property type="protein sequence ID" value="BBZ20468.1"/>
    <property type="molecule type" value="Genomic_DNA"/>
</dbReference>
<feature type="transmembrane region" description="Helical" evidence="1">
    <location>
        <begin position="176"/>
        <end position="195"/>
    </location>
</feature>
<dbReference type="Proteomes" id="UP000466187">
    <property type="component" value="Chromosome"/>
</dbReference>